<dbReference type="Proteomes" id="UP001311232">
    <property type="component" value="Unassembled WGS sequence"/>
</dbReference>
<evidence type="ECO:0000256" key="1">
    <source>
        <dbReference type="SAM" id="MobiDB-lite"/>
    </source>
</evidence>
<comment type="caution">
    <text evidence="2">The sequence shown here is derived from an EMBL/GenBank/DDBJ whole genome shotgun (WGS) entry which is preliminary data.</text>
</comment>
<keyword evidence="3" id="KW-1185">Reference proteome</keyword>
<evidence type="ECO:0000313" key="3">
    <source>
        <dbReference type="Proteomes" id="UP001311232"/>
    </source>
</evidence>
<dbReference type="AlphaFoldDB" id="A0AAV9RYC4"/>
<organism evidence="2 3">
    <name type="scientific">Crenichthys baileyi</name>
    <name type="common">White River springfish</name>
    <dbReference type="NCBI Taxonomy" id="28760"/>
    <lineage>
        <taxon>Eukaryota</taxon>
        <taxon>Metazoa</taxon>
        <taxon>Chordata</taxon>
        <taxon>Craniata</taxon>
        <taxon>Vertebrata</taxon>
        <taxon>Euteleostomi</taxon>
        <taxon>Actinopterygii</taxon>
        <taxon>Neopterygii</taxon>
        <taxon>Teleostei</taxon>
        <taxon>Neoteleostei</taxon>
        <taxon>Acanthomorphata</taxon>
        <taxon>Ovalentaria</taxon>
        <taxon>Atherinomorphae</taxon>
        <taxon>Cyprinodontiformes</taxon>
        <taxon>Goodeidae</taxon>
        <taxon>Crenichthys</taxon>
    </lineage>
</organism>
<dbReference type="EMBL" id="JAHHUM010001176">
    <property type="protein sequence ID" value="KAK5614063.1"/>
    <property type="molecule type" value="Genomic_DNA"/>
</dbReference>
<protein>
    <submittedName>
        <fullName evidence="2">Uncharacterized protein</fullName>
    </submittedName>
</protein>
<dbReference type="Gene3D" id="3.30.70.1820">
    <property type="entry name" value="L1 transposable element, RRM domain"/>
    <property type="match status" value="1"/>
</dbReference>
<sequence length="248" mass="28575">MSTSSGKRKSWGKPTAAEDASVASNALIDTCHDYAARADTPRLSLMGDENFPPLPVTPEKPPNKKEKKRFSTLDLRITDMERYSRRWNLKLHGVSERVEEKDVRREVIRICQALLPSDAERLPQVIDTMHRVGIKKTNGTRSIILQFSSRMHRAAVWAAAKNYLQNNNLRFTEDLCKADRETRMKLWPFVDEARKAGKAAFLWVVVPSLIKRRFLFQIRMPPVYVPLTLIIRLLLHPFSQFSLSKLFS</sequence>
<evidence type="ECO:0000313" key="2">
    <source>
        <dbReference type="EMBL" id="KAK5614063.1"/>
    </source>
</evidence>
<name>A0AAV9RYC4_9TELE</name>
<gene>
    <name evidence="2" type="ORF">CRENBAI_011781</name>
</gene>
<proteinExistence type="predicted"/>
<reference evidence="2 3" key="1">
    <citation type="submission" date="2021-06" db="EMBL/GenBank/DDBJ databases">
        <authorList>
            <person name="Palmer J.M."/>
        </authorList>
    </citation>
    <scope>NUCLEOTIDE SEQUENCE [LARGE SCALE GENOMIC DNA]</scope>
    <source>
        <strain evidence="2 3">MEX-2019</strain>
        <tissue evidence="2">Muscle</tissue>
    </source>
</reference>
<feature type="region of interest" description="Disordered" evidence="1">
    <location>
        <begin position="45"/>
        <end position="68"/>
    </location>
</feature>
<accession>A0AAV9RYC4</accession>